<proteinExistence type="predicted"/>
<dbReference type="Proteomes" id="UP001283361">
    <property type="component" value="Unassembled WGS sequence"/>
</dbReference>
<sequence>MLLAEIMPCGCIQQCRTMATPDGCMQRRVTPAILTKSLFKCWCHGTVGGYGSLRLSGSRHSCIGWTLLLDRFLLFLWATVQG</sequence>
<reference evidence="1" key="1">
    <citation type="journal article" date="2023" name="G3 (Bethesda)">
        <title>A reference genome for the long-term kleptoplast-retaining sea slug Elysia crispata morphotype clarki.</title>
        <authorList>
            <person name="Eastman K.E."/>
            <person name="Pendleton A.L."/>
            <person name="Shaikh M.A."/>
            <person name="Suttiyut T."/>
            <person name="Ogas R."/>
            <person name="Tomko P."/>
            <person name="Gavelis G."/>
            <person name="Widhalm J.R."/>
            <person name="Wisecaver J.H."/>
        </authorList>
    </citation>
    <scope>NUCLEOTIDE SEQUENCE</scope>
    <source>
        <strain evidence="1">ECLA1</strain>
    </source>
</reference>
<name>A0AAE1CER1_9GAST</name>
<gene>
    <name evidence="1" type="ORF">RRG08_021564</name>
</gene>
<organism evidence="1 2">
    <name type="scientific">Elysia crispata</name>
    <name type="common">lettuce slug</name>
    <dbReference type="NCBI Taxonomy" id="231223"/>
    <lineage>
        <taxon>Eukaryota</taxon>
        <taxon>Metazoa</taxon>
        <taxon>Spiralia</taxon>
        <taxon>Lophotrochozoa</taxon>
        <taxon>Mollusca</taxon>
        <taxon>Gastropoda</taxon>
        <taxon>Heterobranchia</taxon>
        <taxon>Euthyneura</taxon>
        <taxon>Panpulmonata</taxon>
        <taxon>Sacoglossa</taxon>
        <taxon>Placobranchoidea</taxon>
        <taxon>Plakobranchidae</taxon>
        <taxon>Elysia</taxon>
    </lineage>
</organism>
<evidence type="ECO:0000313" key="1">
    <source>
        <dbReference type="EMBL" id="KAK3690866.1"/>
    </source>
</evidence>
<dbReference type="AlphaFoldDB" id="A0AAE1CER1"/>
<accession>A0AAE1CER1</accession>
<keyword evidence="2" id="KW-1185">Reference proteome</keyword>
<evidence type="ECO:0000313" key="2">
    <source>
        <dbReference type="Proteomes" id="UP001283361"/>
    </source>
</evidence>
<dbReference type="EMBL" id="JAWDGP010008106">
    <property type="protein sequence ID" value="KAK3690866.1"/>
    <property type="molecule type" value="Genomic_DNA"/>
</dbReference>
<comment type="caution">
    <text evidence="1">The sequence shown here is derived from an EMBL/GenBank/DDBJ whole genome shotgun (WGS) entry which is preliminary data.</text>
</comment>
<protein>
    <submittedName>
        <fullName evidence="1">Uncharacterized protein</fullName>
    </submittedName>
</protein>